<dbReference type="EMBL" id="BJWG01000013">
    <property type="protein sequence ID" value="GEL95992.1"/>
    <property type="molecule type" value="Genomic_DNA"/>
</dbReference>
<gene>
    <name evidence="4" type="primary">ydjI</name>
    <name evidence="4" type="ORF">CCO02nite_26500</name>
</gene>
<evidence type="ECO:0000256" key="1">
    <source>
        <dbReference type="SAM" id="MobiDB-lite"/>
    </source>
</evidence>
<proteinExistence type="predicted"/>
<dbReference type="CDD" id="cd03408">
    <property type="entry name" value="SPFH_like_u1"/>
    <property type="match status" value="1"/>
</dbReference>
<sequence>MSFVDKLRGQLIDIIEFLDDSRDTIVWRFPRQGNEIKNQAQLVVREGQIAVFENEGQIADVFGPGRYVLETKNLPILTTLKGWKYGFNSPFKAEVYFVATRQFTDFKWGTQNPITMRDPEFGMVRLRAFGTYALKVTDPSALLRQLVGTDSNFRTDEIGEFFRQNVIAHLAPALATSGVAMLDLAAHQLSLSETLAPALTAELSEYGVTITRFVIENVSLPPEVEAALDKRTQMGVLGDLDQFTKFQTATAIGDAANNPGGAGEGMGLGMGMAMGTQMAQSIQAANRPGASGGAPTGGPPPLPVQDEVWFYAVGGAQTGPLPPEDLAVKVNAGEIARDTLVWKQGLAAWTPAGDVPALTHLFAAVPPPLPPAGPSTGA</sequence>
<organism evidence="4 5">
    <name type="scientific">Cellulomonas composti</name>
    <dbReference type="NCBI Taxonomy" id="266130"/>
    <lineage>
        <taxon>Bacteria</taxon>
        <taxon>Bacillati</taxon>
        <taxon>Actinomycetota</taxon>
        <taxon>Actinomycetes</taxon>
        <taxon>Micrococcales</taxon>
        <taxon>Cellulomonadaceae</taxon>
        <taxon>Cellulomonas</taxon>
    </lineage>
</organism>
<dbReference type="AlphaFoldDB" id="A0A511JDE9"/>
<dbReference type="Pfam" id="PF14237">
    <property type="entry name" value="GYF_2"/>
    <property type="match status" value="1"/>
</dbReference>
<keyword evidence="5" id="KW-1185">Reference proteome</keyword>
<name>A0A511JDE9_9CELL</name>
<dbReference type="InterPro" id="IPR025640">
    <property type="entry name" value="GYF_2"/>
</dbReference>
<feature type="domain" description="GYF" evidence="3">
    <location>
        <begin position="309"/>
        <end position="358"/>
    </location>
</feature>
<evidence type="ECO:0000259" key="2">
    <source>
        <dbReference type="Pfam" id="PF13421"/>
    </source>
</evidence>
<evidence type="ECO:0000259" key="3">
    <source>
        <dbReference type="Pfam" id="PF14237"/>
    </source>
</evidence>
<dbReference type="Pfam" id="PF13421">
    <property type="entry name" value="Band_7_1"/>
    <property type="match status" value="1"/>
</dbReference>
<protein>
    <submittedName>
        <fullName evidence="4">Antifreeze protein, type I</fullName>
    </submittedName>
</protein>
<feature type="domain" description="SPFH" evidence="2">
    <location>
        <begin position="26"/>
        <end position="236"/>
    </location>
</feature>
<dbReference type="OrthoDB" id="9764015at2"/>
<dbReference type="SUPFAM" id="SSF117892">
    <property type="entry name" value="Band 7/SPFH domain"/>
    <property type="match status" value="1"/>
</dbReference>
<comment type="caution">
    <text evidence="4">The sequence shown here is derived from an EMBL/GenBank/DDBJ whole genome shotgun (WGS) entry which is preliminary data.</text>
</comment>
<feature type="region of interest" description="Disordered" evidence="1">
    <location>
        <begin position="283"/>
        <end position="302"/>
    </location>
</feature>
<dbReference type="PANTHER" id="PTHR37826:SF2">
    <property type="entry name" value="ZINC-RIBBON DOMAIN-CONTAINING PROTEIN"/>
    <property type="match status" value="1"/>
</dbReference>
<evidence type="ECO:0000313" key="4">
    <source>
        <dbReference type="EMBL" id="GEL95992.1"/>
    </source>
</evidence>
<dbReference type="RefSeq" id="WP_146843622.1">
    <property type="nucleotide sequence ID" value="NZ_BJWG01000013.1"/>
</dbReference>
<evidence type="ECO:0000313" key="5">
    <source>
        <dbReference type="Proteomes" id="UP000321720"/>
    </source>
</evidence>
<dbReference type="InterPro" id="IPR033880">
    <property type="entry name" value="SPFH_YdjI"/>
</dbReference>
<dbReference type="InterPro" id="IPR036013">
    <property type="entry name" value="Band_7/SPFH_dom_sf"/>
</dbReference>
<accession>A0A511JDE9</accession>
<dbReference type="Proteomes" id="UP000321720">
    <property type="component" value="Unassembled WGS sequence"/>
</dbReference>
<dbReference type="PANTHER" id="PTHR37826">
    <property type="entry name" value="FLOTILLIN BAND_7_5 DOMAIN PROTEIN"/>
    <property type="match status" value="1"/>
</dbReference>
<reference evidence="4 5" key="1">
    <citation type="submission" date="2019-07" db="EMBL/GenBank/DDBJ databases">
        <title>Whole genome shotgun sequence of Cellulomonas composti NBRC 100758.</title>
        <authorList>
            <person name="Hosoyama A."/>
            <person name="Uohara A."/>
            <person name="Ohji S."/>
            <person name="Ichikawa N."/>
        </authorList>
    </citation>
    <scope>NUCLEOTIDE SEQUENCE [LARGE SCALE GENOMIC DNA]</scope>
    <source>
        <strain evidence="4 5">NBRC 100758</strain>
    </source>
</reference>